<dbReference type="Proteomes" id="UP000799755">
    <property type="component" value="Unassembled WGS sequence"/>
</dbReference>
<sequence length="224" mass="24266">MFMRPLLPAKLLCLVPLIATTGAFKITGYADSHCTNPYTHGVVNLPTGVCFDSSDKGGWGSFQVSDFDSCHFLLFPNGTHCNRYFPRKTIAEPDICYDSSWTMWMIDCEHSPSPSPSPLPAPSSASSPGPKPKRYYHHAAAVAGGVAGGLSGLFLLIGLEVILIIRRSRRHARAVARAQAAHLADQIELRARDRGESSGRDSLSKPKTVHVKPETPIAASERPS</sequence>
<protein>
    <submittedName>
        <fullName evidence="1">Uncharacterized protein</fullName>
    </submittedName>
</protein>
<gene>
    <name evidence="1" type="ORF">BDR25DRAFT_375281</name>
</gene>
<accession>A0ACB6RDG1</accession>
<comment type="caution">
    <text evidence="1">The sequence shown here is derived from an EMBL/GenBank/DDBJ whole genome shotgun (WGS) entry which is preliminary data.</text>
</comment>
<dbReference type="EMBL" id="MU003494">
    <property type="protein sequence ID" value="KAF2476360.1"/>
    <property type="molecule type" value="Genomic_DNA"/>
</dbReference>
<keyword evidence="2" id="KW-1185">Reference proteome</keyword>
<reference evidence="1" key="1">
    <citation type="journal article" date="2020" name="Stud. Mycol.">
        <title>101 Dothideomycetes genomes: a test case for predicting lifestyles and emergence of pathogens.</title>
        <authorList>
            <person name="Haridas S."/>
            <person name="Albert R."/>
            <person name="Binder M."/>
            <person name="Bloem J."/>
            <person name="Labutti K."/>
            <person name="Salamov A."/>
            <person name="Andreopoulos B."/>
            <person name="Baker S."/>
            <person name="Barry K."/>
            <person name="Bills G."/>
            <person name="Bluhm B."/>
            <person name="Cannon C."/>
            <person name="Castanera R."/>
            <person name="Culley D."/>
            <person name="Daum C."/>
            <person name="Ezra D."/>
            <person name="Gonzalez J."/>
            <person name="Henrissat B."/>
            <person name="Kuo A."/>
            <person name="Liang C."/>
            <person name="Lipzen A."/>
            <person name="Lutzoni F."/>
            <person name="Magnuson J."/>
            <person name="Mondo S."/>
            <person name="Nolan M."/>
            <person name="Ohm R."/>
            <person name="Pangilinan J."/>
            <person name="Park H.-J."/>
            <person name="Ramirez L."/>
            <person name="Alfaro M."/>
            <person name="Sun H."/>
            <person name="Tritt A."/>
            <person name="Yoshinaga Y."/>
            <person name="Zwiers L.-H."/>
            <person name="Turgeon B."/>
            <person name="Goodwin S."/>
            <person name="Spatafora J."/>
            <person name="Crous P."/>
            <person name="Grigoriev I."/>
        </authorList>
    </citation>
    <scope>NUCLEOTIDE SEQUENCE</scope>
    <source>
        <strain evidence="1">ATCC 200398</strain>
    </source>
</reference>
<organism evidence="1 2">
    <name type="scientific">Lindgomyces ingoldianus</name>
    <dbReference type="NCBI Taxonomy" id="673940"/>
    <lineage>
        <taxon>Eukaryota</taxon>
        <taxon>Fungi</taxon>
        <taxon>Dikarya</taxon>
        <taxon>Ascomycota</taxon>
        <taxon>Pezizomycotina</taxon>
        <taxon>Dothideomycetes</taxon>
        <taxon>Pleosporomycetidae</taxon>
        <taxon>Pleosporales</taxon>
        <taxon>Lindgomycetaceae</taxon>
        <taxon>Lindgomyces</taxon>
    </lineage>
</organism>
<evidence type="ECO:0000313" key="2">
    <source>
        <dbReference type="Proteomes" id="UP000799755"/>
    </source>
</evidence>
<proteinExistence type="predicted"/>
<evidence type="ECO:0000313" key="1">
    <source>
        <dbReference type="EMBL" id="KAF2476360.1"/>
    </source>
</evidence>
<name>A0ACB6RDG1_9PLEO</name>